<dbReference type="Proteomes" id="UP000236311">
    <property type="component" value="Unassembled WGS sequence"/>
</dbReference>
<dbReference type="RefSeq" id="WP_242982615.1">
    <property type="nucleotide sequence ID" value="NZ_JANJZD010000051.1"/>
</dbReference>
<dbReference type="EMBL" id="OFSM01000045">
    <property type="protein sequence ID" value="SOY32299.1"/>
    <property type="molecule type" value="Genomic_DNA"/>
</dbReference>
<gene>
    <name evidence="1" type="ORF">AMURIS_05057</name>
</gene>
<dbReference type="AlphaFoldDB" id="A0A2K4ZPA6"/>
<keyword evidence="2" id="KW-1185">Reference proteome</keyword>
<name>A0A2K4ZPA6_9FIRM</name>
<sequence>MDQKTIDMMGKIMDTERMGYAYVYPSDVGTMGEGTPTGEYLIATTPENLADFISSHRDAYRITVTDIADRPFLDISGGFINGRPEPGMRTKIFNRLAKIQTGEIAAGEILQLDRKQADAYFAAEDRAVTMAEYGMELG</sequence>
<reference evidence="1 2" key="1">
    <citation type="submission" date="2018-01" db="EMBL/GenBank/DDBJ databases">
        <authorList>
            <person name="Gaut B.S."/>
            <person name="Morton B.R."/>
            <person name="Clegg M.T."/>
            <person name="Duvall M.R."/>
        </authorList>
    </citation>
    <scope>NUCLEOTIDE SEQUENCE [LARGE SCALE GENOMIC DNA]</scope>
    <source>
        <strain evidence="1">GP69</strain>
    </source>
</reference>
<evidence type="ECO:0000313" key="2">
    <source>
        <dbReference type="Proteomes" id="UP000236311"/>
    </source>
</evidence>
<protein>
    <submittedName>
        <fullName evidence="1">Uncharacterized protein</fullName>
    </submittedName>
</protein>
<proteinExistence type="predicted"/>
<organism evidence="1 2">
    <name type="scientific">Acetatifactor muris</name>
    <dbReference type="NCBI Taxonomy" id="879566"/>
    <lineage>
        <taxon>Bacteria</taxon>
        <taxon>Bacillati</taxon>
        <taxon>Bacillota</taxon>
        <taxon>Clostridia</taxon>
        <taxon>Lachnospirales</taxon>
        <taxon>Lachnospiraceae</taxon>
        <taxon>Acetatifactor</taxon>
    </lineage>
</organism>
<evidence type="ECO:0000313" key="1">
    <source>
        <dbReference type="EMBL" id="SOY32299.1"/>
    </source>
</evidence>
<accession>A0A2K4ZPA6</accession>